<dbReference type="Gene3D" id="3.60.21.10">
    <property type="match status" value="1"/>
</dbReference>
<dbReference type="PANTHER" id="PTHR13315:SF1">
    <property type="entry name" value="PROTEIN TED1"/>
    <property type="match status" value="1"/>
</dbReference>
<dbReference type="InterPro" id="IPR029052">
    <property type="entry name" value="Metallo-depent_PP-like"/>
</dbReference>
<proteinExistence type="predicted"/>
<evidence type="ECO:0008006" key="5">
    <source>
        <dbReference type="Google" id="ProtNLM"/>
    </source>
</evidence>
<gene>
    <name evidence="3" type="ORF">Q9L58_007979</name>
</gene>
<dbReference type="InterPro" id="IPR033308">
    <property type="entry name" value="PGAP5/Cdc1/Ted1"/>
</dbReference>
<keyword evidence="4" id="KW-1185">Reference proteome</keyword>
<protein>
    <recommendedName>
        <fullName evidence="5">Calcineurin-like phosphoesterase domain-containing protein</fullName>
    </recommendedName>
</protein>
<feature type="transmembrane region" description="Helical" evidence="2">
    <location>
        <begin position="408"/>
        <end position="428"/>
    </location>
</feature>
<dbReference type="Proteomes" id="UP001447188">
    <property type="component" value="Unassembled WGS sequence"/>
</dbReference>
<name>A0ABR3GB97_9PEZI</name>
<evidence type="ECO:0000256" key="1">
    <source>
        <dbReference type="ARBA" id="ARBA00023136"/>
    </source>
</evidence>
<dbReference type="EMBL" id="JBBBZM010000136">
    <property type="protein sequence ID" value="KAL0633138.1"/>
    <property type="molecule type" value="Genomic_DNA"/>
</dbReference>
<feature type="transmembrane region" description="Helical" evidence="2">
    <location>
        <begin position="7"/>
        <end position="28"/>
    </location>
</feature>
<dbReference type="SUPFAM" id="SSF56300">
    <property type="entry name" value="Metallo-dependent phosphatases"/>
    <property type="match status" value="1"/>
</dbReference>
<evidence type="ECO:0000313" key="4">
    <source>
        <dbReference type="Proteomes" id="UP001447188"/>
    </source>
</evidence>
<dbReference type="PANTHER" id="PTHR13315">
    <property type="entry name" value="METALLO PHOSPHOESTERASE RELATED"/>
    <property type="match status" value="1"/>
</dbReference>
<organism evidence="3 4">
    <name type="scientific">Discina gigas</name>
    <dbReference type="NCBI Taxonomy" id="1032678"/>
    <lineage>
        <taxon>Eukaryota</taxon>
        <taxon>Fungi</taxon>
        <taxon>Dikarya</taxon>
        <taxon>Ascomycota</taxon>
        <taxon>Pezizomycotina</taxon>
        <taxon>Pezizomycetes</taxon>
        <taxon>Pezizales</taxon>
        <taxon>Discinaceae</taxon>
        <taxon>Discina</taxon>
    </lineage>
</organism>
<keyword evidence="1 2" id="KW-0472">Membrane</keyword>
<keyword evidence="2" id="KW-1133">Transmembrane helix</keyword>
<sequence length="454" mass="50667">MTLKGLFVVVYLDLLVPLAVLLNIYLYFYPVFHFCSFHDAPDGSRAPFRLLALADPQLEGDTTLLRYASQHRADDPLLSYLDPHHLARDFHRIRKTIDLWGNDLYLSHIYHTVRRGTSPTHTVVLGDLLGSQWIGPAEFERRGSRFWNIFSNGTRVNTTDITHGDASGDHWRRKIITLPGNHDIGYAGDVSRERVDRFETMFGPVNYMLSVTAPSGGPSLSLVVLNSMTLDEPITDPTLRSDSHALIQRASEHIAASTKHATVLLTHLPFHKPGGVCVDPPLFTYFPTGGLREQNHLREATSDGLLSEFFGAGKTGVILTGHDHEGCDVRHVHGATGWNVTRWEHAAHGLEAKELAAAEAAKEGVREITVRSMMGGYGGNAGLLSGWWDEKSDSWKFEYSTCAIGSQYVWWGIYVVDIICMAAGIVLFSAHNRDQAKQLEKAAKMQEELERKQR</sequence>
<evidence type="ECO:0000256" key="2">
    <source>
        <dbReference type="SAM" id="Phobius"/>
    </source>
</evidence>
<reference evidence="3 4" key="1">
    <citation type="submission" date="2024-02" db="EMBL/GenBank/DDBJ databases">
        <title>Discinaceae phylogenomics.</title>
        <authorList>
            <person name="Dirks A.C."/>
            <person name="James T.Y."/>
        </authorList>
    </citation>
    <scope>NUCLEOTIDE SEQUENCE [LARGE SCALE GENOMIC DNA]</scope>
    <source>
        <strain evidence="3 4">ACD0624</strain>
    </source>
</reference>
<evidence type="ECO:0000313" key="3">
    <source>
        <dbReference type="EMBL" id="KAL0633138.1"/>
    </source>
</evidence>
<accession>A0ABR3GB97</accession>
<keyword evidence="2" id="KW-0812">Transmembrane</keyword>
<comment type="caution">
    <text evidence="3">The sequence shown here is derived from an EMBL/GenBank/DDBJ whole genome shotgun (WGS) entry which is preliminary data.</text>
</comment>